<dbReference type="Proteomes" id="UP001227828">
    <property type="component" value="Segment"/>
</dbReference>
<organism evidence="1 2">
    <name type="scientific">Drosophila-associated adintovirus 3</name>
    <dbReference type="NCBI Taxonomy" id="2744818"/>
    <lineage>
        <taxon>Viruses</taxon>
        <taxon>Varidnaviria</taxon>
        <taxon>Bamfordvirae</taxon>
        <taxon>Preplasmiviricota</taxon>
        <taxon>Polisuviricotina</taxon>
        <taxon>Polintoviricetes</taxon>
        <taxon>Orthopolintovirales</taxon>
        <taxon>Adintoviridae</taxon>
    </lineage>
</organism>
<reference evidence="1" key="1">
    <citation type="journal article" date="2021" name="Virus Evol.">
        <title>The discovery, distribution and diversity of DNA viruses associated with Drosophila melanogaster in Europe.</title>
        <authorList>
            <person name="Wallace M.A."/>
            <person name="Coffman K.A."/>
            <person name="Gilbert C."/>
            <person name="Ravindran S."/>
            <person name="Albery G.F."/>
            <person name="Abbott J."/>
            <person name="Argyridou E."/>
            <person name="Bellosta P."/>
            <person name="Betancourt A.J."/>
            <person name="Colinet H."/>
            <person name="Eric K."/>
            <person name="Glaser-Schmitt A."/>
            <person name="Grath S."/>
            <person name="Jelic M."/>
            <person name="Kankare M."/>
            <person name="Kozeretska I."/>
            <person name="Loeschcke V."/>
            <person name="Montchamp-Moreau C."/>
            <person name="Ometto L."/>
            <person name="Onder B.S."/>
            <person name="Orengo D.J."/>
            <person name="Parsch J."/>
            <person name="Pascual M."/>
            <person name="Patenkovic A."/>
            <person name="Puerma E."/>
            <person name="Ritchie M.G."/>
            <person name="Rota-Stabelli O."/>
            <person name="Schou M.F."/>
            <person name="Serga S.V."/>
            <person name="Stamenkovic-Radak M."/>
            <person name="Tanaskovic M."/>
            <person name="Veselinovic M.S."/>
            <person name="Vieira J."/>
            <person name="Vieira C.P."/>
            <person name="Kapun M."/>
            <person name="Flatt T."/>
            <person name="Gonzalez J."/>
            <person name="Staubach F."/>
            <person name="Obbard D.J."/>
        </authorList>
    </citation>
    <scope>NUCLEOTIDE SEQUENCE</scope>
    <source>
        <strain evidence="1">AV-3/DK/Kar/16/4/Pool</strain>
    </source>
</reference>
<protein>
    <submittedName>
        <fullName evidence="1">Uncharacterized protein</fullName>
    </submittedName>
</protein>
<evidence type="ECO:0000313" key="1">
    <source>
        <dbReference type="EMBL" id="QKS69587.1"/>
    </source>
</evidence>
<sequence>MYEFTSSKNLPYSFKTCTVRSSQLPFAKYTKCLKDPSSIVEQKSGNKGDKNSPMHERIKDFKTTEEYKDAVKKGRERVTSQMILSDDALFEIGVSSAKNKFMNITVIDADDECELFSVTSSKATISFTYITMRHHPRVEIRAEKKIASRTLVYVYDVNNTFLKSYKVVKNFEFMKEKRDWYTFMKTRNGVYSSGRSTDGTRHQHYLLKFEENY</sequence>
<dbReference type="EMBL" id="MT496849">
    <property type="protein sequence ID" value="QKS69587.1"/>
    <property type="molecule type" value="Genomic_DNA"/>
</dbReference>
<proteinExistence type="predicted"/>
<accession>A0A7D4VV78</accession>
<name>A0A7D4VV78_9VIRU</name>
<evidence type="ECO:0000313" key="2">
    <source>
        <dbReference type="Proteomes" id="UP001227828"/>
    </source>
</evidence>